<name>A0A6I2FA90_9MICO</name>
<evidence type="ECO:0008006" key="4">
    <source>
        <dbReference type="Google" id="ProtNLM"/>
    </source>
</evidence>
<keyword evidence="1" id="KW-1133">Transmembrane helix</keyword>
<sequence length="153" mass="15610">MSVDRLGAGGGDERGSASLEFLTVGILLLVPLVYLVMAIAAIQGGALAVEGAARHAARVAVLSEDARDVRSAVERSVRISLADYGIAPEATSVELTCEPAGGCSEPGARVRVEVDATVVLPLFPSFLGLDRFGSVQVSGTATQTVSRFAGVGP</sequence>
<keyword evidence="1" id="KW-0812">Transmembrane</keyword>
<comment type="caution">
    <text evidence="2">The sequence shown here is derived from an EMBL/GenBank/DDBJ whole genome shotgun (WGS) entry which is preliminary data.</text>
</comment>
<keyword evidence="1" id="KW-0472">Membrane</keyword>
<dbReference type="EMBL" id="WJIF01000001">
    <property type="protein sequence ID" value="MRG58863.1"/>
    <property type="molecule type" value="Genomic_DNA"/>
</dbReference>
<feature type="transmembrane region" description="Helical" evidence="1">
    <location>
        <begin position="21"/>
        <end position="49"/>
    </location>
</feature>
<evidence type="ECO:0000256" key="1">
    <source>
        <dbReference type="SAM" id="Phobius"/>
    </source>
</evidence>
<reference evidence="2 3" key="1">
    <citation type="submission" date="2019-10" db="EMBL/GenBank/DDBJ databases">
        <authorList>
            <person name="Nie G."/>
            <person name="Ming H."/>
            <person name="Yi B."/>
        </authorList>
    </citation>
    <scope>NUCLEOTIDE SEQUENCE [LARGE SCALE GENOMIC DNA]</scope>
    <source>
        <strain evidence="2 3">CFH 90414</strain>
    </source>
</reference>
<proteinExistence type="predicted"/>
<evidence type="ECO:0000313" key="3">
    <source>
        <dbReference type="Proteomes" id="UP000431080"/>
    </source>
</evidence>
<accession>A0A6I2FA90</accession>
<dbReference type="Proteomes" id="UP000431080">
    <property type="component" value="Unassembled WGS sequence"/>
</dbReference>
<gene>
    <name evidence="2" type="ORF">GE115_03105</name>
</gene>
<dbReference type="AlphaFoldDB" id="A0A6I2FA90"/>
<keyword evidence="3" id="KW-1185">Reference proteome</keyword>
<organism evidence="2 3">
    <name type="scientific">Agromyces agglutinans</name>
    <dbReference type="NCBI Taxonomy" id="2662258"/>
    <lineage>
        <taxon>Bacteria</taxon>
        <taxon>Bacillati</taxon>
        <taxon>Actinomycetota</taxon>
        <taxon>Actinomycetes</taxon>
        <taxon>Micrococcales</taxon>
        <taxon>Microbacteriaceae</taxon>
        <taxon>Agromyces</taxon>
    </lineage>
</organism>
<protein>
    <recommendedName>
        <fullName evidence="4">TadE family protein</fullName>
    </recommendedName>
</protein>
<evidence type="ECO:0000313" key="2">
    <source>
        <dbReference type="EMBL" id="MRG58863.1"/>
    </source>
</evidence>